<keyword evidence="2" id="KW-1185">Reference proteome</keyword>
<name>W7X3F4_TETTS</name>
<dbReference type="RefSeq" id="XP_012656514.1">
    <property type="nucleotide sequence ID" value="XM_012801060.1"/>
</dbReference>
<reference evidence="2" key="1">
    <citation type="journal article" date="2006" name="PLoS Biol.">
        <title>Macronuclear genome sequence of the ciliate Tetrahymena thermophila, a model eukaryote.</title>
        <authorList>
            <person name="Eisen J.A."/>
            <person name="Coyne R.S."/>
            <person name="Wu M."/>
            <person name="Wu D."/>
            <person name="Thiagarajan M."/>
            <person name="Wortman J.R."/>
            <person name="Badger J.H."/>
            <person name="Ren Q."/>
            <person name="Amedeo P."/>
            <person name="Jones K.M."/>
            <person name="Tallon L.J."/>
            <person name="Delcher A.L."/>
            <person name="Salzberg S.L."/>
            <person name="Silva J.C."/>
            <person name="Haas B.J."/>
            <person name="Majoros W.H."/>
            <person name="Farzad M."/>
            <person name="Carlton J.M."/>
            <person name="Smith R.K. Jr."/>
            <person name="Garg J."/>
            <person name="Pearlman R.E."/>
            <person name="Karrer K.M."/>
            <person name="Sun L."/>
            <person name="Manning G."/>
            <person name="Elde N.C."/>
            <person name="Turkewitz A.P."/>
            <person name="Asai D.J."/>
            <person name="Wilkes D.E."/>
            <person name="Wang Y."/>
            <person name="Cai H."/>
            <person name="Collins K."/>
            <person name="Stewart B.A."/>
            <person name="Lee S.R."/>
            <person name="Wilamowska K."/>
            <person name="Weinberg Z."/>
            <person name="Ruzzo W.L."/>
            <person name="Wloga D."/>
            <person name="Gaertig J."/>
            <person name="Frankel J."/>
            <person name="Tsao C.-C."/>
            <person name="Gorovsky M.A."/>
            <person name="Keeling P.J."/>
            <person name="Waller R.F."/>
            <person name="Patron N.J."/>
            <person name="Cherry J.M."/>
            <person name="Stover N.A."/>
            <person name="Krieger C.J."/>
            <person name="del Toro C."/>
            <person name="Ryder H.F."/>
            <person name="Williamson S.C."/>
            <person name="Barbeau R.A."/>
            <person name="Hamilton E.P."/>
            <person name="Orias E."/>
        </authorList>
    </citation>
    <scope>NUCLEOTIDE SEQUENCE [LARGE SCALE GENOMIC DNA]</scope>
    <source>
        <strain evidence="2">SB210</strain>
    </source>
</reference>
<dbReference type="Proteomes" id="UP000009168">
    <property type="component" value="Unassembled WGS sequence"/>
</dbReference>
<gene>
    <name evidence="1" type="ORF">TTHERM_000497757</name>
</gene>
<dbReference type="KEGG" id="tet:TTHERM_000497757"/>
<accession>W7X3F4</accession>
<dbReference type="EMBL" id="GG662212">
    <property type="protein sequence ID" value="EWS70958.1"/>
    <property type="molecule type" value="Genomic_DNA"/>
</dbReference>
<dbReference type="GeneID" id="24439297"/>
<dbReference type="AlphaFoldDB" id="W7X3F4"/>
<sequence length="161" mass="19294">MLHFFKWILFNFHKYQLIVIICVQQRIKFPSFQTNLNKRQLNLNKIAILLNLLHQLILFSLNLMNQLLLTYPISFKSIVQILQMVLSTQALEKHFRALAKQPVIHILIYQMEDFILLFLMRISNQQLLIKIYKLQSCFQLRLELCTKQKALKKVNTFQVFS</sequence>
<protein>
    <submittedName>
        <fullName evidence="1">Uncharacterized protein</fullName>
    </submittedName>
</protein>
<dbReference type="InParanoid" id="W7X3F4"/>
<evidence type="ECO:0000313" key="1">
    <source>
        <dbReference type="EMBL" id="EWS70958.1"/>
    </source>
</evidence>
<evidence type="ECO:0000313" key="2">
    <source>
        <dbReference type="Proteomes" id="UP000009168"/>
    </source>
</evidence>
<proteinExistence type="predicted"/>
<organism evidence="1 2">
    <name type="scientific">Tetrahymena thermophila (strain SB210)</name>
    <dbReference type="NCBI Taxonomy" id="312017"/>
    <lineage>
        <taxon>Eukaryota</taxon>
        <taxon>Sar</taxon>
        <taxon>Alveolata</taxon>
        <taxon>Ciliophora</taxon>
        <taxon>Intramacronucleata</taxon>
        <taxon>Oligohymenophorea</taxon>
        <taxon>Hymenostomatida</taxon>
        <taxon>Tetrahymenina</taxon>
        <taxon>Tetrahymenidae</taxon>
        <taxon>Tetrahymena</taxon>
    </lineage>
</organism>